<name>A0A6J4HNZ1_9ACTN</name>
<feature type="region of interest" description="Disordered" evidence="1">
    <location>
        <begin position="1"/>
        <end position="33"/>
    </location>
</feature>
<evidence type="ECO:0000313" key="2">
    <source>
        <dbReference type="EMBL" id="CAA9229404.1"/>
    </source>
</evidence>
<feature type="non-terminal residue" evidence="2">
    <location>
        <position position="1"/>
    </location>
</feature>
<dbReference type="EMBL" id="CADCTN010000063">
    <property type="protein sequence ID" value="CAA9229404.1"/>
    <property type="molecule type" value="Genomic_DNA"/>
</dbReference>
<dbReference type="AlphaFoldDB" id="A0A6J4HNZ1"/>
<sequence length="33" mass="3735">DTDAAQLQREVDQVVAGQEHRVEGLEDRPDDDQ</sequence>
<evidence type="ECO:0000256" key="1">
    <source>
        <dbReference type="SAM" id="MobiDB-lite"/>
    </source>
</evidence>
<accession>A0A6J4HNZ1</accession>
<organism evidence="2">
    <name type="scientific">uncultured Blastococcus sp</name>
    <dbReference type="NCBI Taxonomy" id="217144"/>
    <lineage>
        <taxon>Bacteria</taxon>
        <taxon>Bacillati</taxon>
        <taxon>Actinomycetota</taxon>
        <taxon>Actinomycetes</taxon>
        <taxon>Geodermatophilales</taxon>
        <taxon>Geodermatophilaceae</taxon>
        <taxon>Blastococcus</taxon>
        <taxon>environmental samples</taxon>
    </lineage>
</organism>
<proteinExistence type="predicted"/>
<feature type="non-terminal residue" evidence="2">
    <location>
        <position position="33"/>
    </location>
</feature>
<protein>
    <submittedName>
        <fullName evidence="2">Uncharacterized protein</fullName>
    </submittedName>
</protein>
<gene>
    <name evidence="2" type="ORF">AVDCRST_MAG52-937</name>
</gene>
<reference evidence="2" key="1">
    <citation type="submission" date="2020-02" db="EMBL/GenBank/DDBJ databases">
        <authorList>
            <person name="Meier V. D."/>
        </authorList>
    </citation>
    <scope>NUCLEOTIDE SEQUENCE</scope>
    <source>
        <strain evidence="2">AVDCRST_MAG52</strain>
    </source>
</reference>
<feature type="compositionally biased region" description="Basic and acidic residues" evidence="1">
    <location>
        <begin position="18"/>
        <end position="27"/>
    </location>
</feature>